<evidence type="ECO:0000259" key="2">
    <source>
        <dbReference type="PROSITE" id="PS51471"/>
    </source>
</evidence>
<keyword evidence="4" id="KW-1185">Reference proteome</keyword>
<dbReference type="AlphaFoldDB" id="A0A3D9HH31"/>
<dbReference type="Gene3D" id="2.60.120.620">
    <property type="entry name" value="q2cbj1_9rhob like domain"/>
    <property type="match status" value="1"/>
</dbReference>
<name>A0A3D9HH31_9PROT</name>
<dbReference type="OrthoDB" id="9798229at2"/>
<organism evidence="3 4">
    <name type="scientific">Aestuariispira insulae</name>
    <dbReference type="NCBI Taxonomy" id="1461337"/>
    <lineage>
        <taxon>Bacteria</taxon>
        <taxon>Pseudomonadati</taxon>
        <taxon>Pseudomonadota</taxon>
        <taxon>Alphaproteobacteria</taxon>
        <taxon>Rhodospirillales</taxon>
        <taxon>Kiloniellaceae</taxon>
        <taxon>Aestuariispira</taxon>
    </lineage>
</organism>
<dbReference type="GO" id="GO:0046872">
    <property type="term" value="F:metal ion binding"/>
    <property type="evidence" value="ECO:0007669"/>
    <property type="project" value="UniProtKB-KW"/>
</dbReference>
<dbReference type="Proteomes" id="UP000256845">
    <property type="component" value="Unassembled WGS sequence"/>
</dbReference>
<gene>
    <name evidence="3" type="ORF">DFP90_10764</name>
</gene>
<dbReference type="Pfam" id="PF23169">
    <property type="entry name" value="HalD"/>
    <property type="match status" value="1"/>
</dbReference>
<dbReference type="SUPFAM" id="SSF51197">
    <property type="entry name" value="Clavaminate synthase-like"/>
    <property type="match status" value="1"/>
</dbReference>
<keyword evidence="1" id="KW-0479">Metal-binding</keyword>
<evidence type="ECO:0000313" key="4">
    <source>
        <dbReference type="Proteomes" id="UP000256845"/>
    </source>
</evidence>
<dbReference type="GO" id="GO:0016491">
    <property type="term" value="F:oxidoreductase activity"/>
    <property type="evidence" value="ECO:0007669"/>
    <property type="project" value="UniProtKB-KW"/>
</dbReference>
<keyword evidence="1" id="KW-0408">Iron</keyword>
<proteinExistence type="inferred from homology"/>
<comment type="similarity">
    <text evidence="1">Belongs to the iron/ascorbate-dependent oxidoreductase family.</text>
</comment>
<dbReference type="InterPro" id="IPR005123">
    <property type="entry name" value="Oxoglu/Fe-dep_dioxygenase_dom"/>
</dbReference>
<comment type="caution">
    <text evidence="3">The sequence shown here is derived from an EMBL/GenBank/DDBJ whole genome shotgun (WGS) entry which is preliminary data.</text>
</comment>
<sequence length="298" mass="34002">MSDNLALEQRQSGIPGSRPALSQIIDLERYPIHQPDHPETKALIRRCREELDDVGCAVISNFVTTASLARMQAEAERLMPQTFWSQDDHTPYMTKDDPSLPADHPRRFFQKRTSGFINSDFLEESSDLRTIYDWQGMTDFISACVGVAPLYCWADPLGRNPYSIMNEGGYFPWHFDGNEFTVSILVQEAEAGGIFEYCPDIRSPEAENFDHVKSVLNGGRDGVRELPLKPGDLQLFKGRFSMHRVTKVQGPRQRIIALPTYVKDPDSVNRPERAKQFYGRALPIHFEREAIRPDRLAD</sequence>
<protein>
    <recommendedName>
        <fullName evidence="2">Fe2OG dioxygenase domain-containing protein</fullName>
    </recommendedName>
</protein>
<accession>A0A3D9HH31</accession>
<reference evidence="3 4" key="1">
    <citation type="submission" date="2018-07" db="EMBL/GenBank/DDBJ databases">
        <title>Genomic Encyclopedia of Type Strains, Phase III (KMG-III): the genomes of soil and plant-associated and newly described type strains.</title>
        <authorList>
            <person name="Whitman W."/>
        </authorList>
    </citation>
    <scope>NUCLEOTIDE SEQUENCE [LARGE SCALE GENOMIC DNA]</scope>
    <source>
        <strain evidence="3 4">CECT 8488</strain>
    </source>
</reference>
<dbReference type="RefSeq" id="WP_115937508.1">
    <property type="nucleotide sequence ID" value="NZ_QRDW01000007.1"/>
</dbReference>
<keyword evidence="1" id="KW-0560">Oxidoreductase</keyword>
<evidence type="ECO:0000256" key="1">
    <source>
        <dbReference type="RuleBase" id="RU003682"/>
    </source>
</evidence>
<evidence type="ECO:0000313" key="3">
    <source>
        <dbReference type="EMBL" id="RED48561.1"/>
    </source>
</evidence>
<dbReference type="PROSITE" id="PS51471">
    <property type="entry name" value="FE2OG_OXY"/>
    <property type="match status" value="1"/>
</dbReference>
<feature type="domain" description="Fe2OG dioxygenase" evidence="2">
    <location>
        <begin position="152"/>
        <end position="265"/>
    </location>
</feature>
<dbReference type="InterPro" id="IPR056470">
    <property type="entry name" value="BesD/HalB-like"/>
</dbReference>
<dbReference type="EMBL" id="QRDW01000007">
    <property type="protein sequence ID" value="RED48561.1"/>
    <property type="molecule type" value="Genomic_DNA"/>
</dbReference>